<dbReference type="InterPro" id="IPR014926">
    <property type="entry name" value="Phage_D3112_Orf24"/>
</dbReference>
<dbReference type="EMBL" id="UFXZ01000001">
    <property type="protein sequence ID" value="STC89468.1"/>
    <property type="molecule type" value="Genomic_DNA"/>
</dbReference>
<name>A0A376DID0_9GAMM</name>
<evidence type="ECO:0000313" key="1">
    <source>
        <dbReference type="EMBL" id="STC84418.1"/>
    </source>
</evidence>
<dbReference type="EMBL" id="UFXZ01000001">
    <property type="protein sequence ID" value="STC84418.1"/>
    <property type="molecule type" value="Genomic_DNA"/>
</dbReference>
<sequence>MAYPQDMRDKLRRAYVYNQWSLEITASQIGVSFGTARRWKKEAQDAGDDWDKMRAANLMASGGMEDAGRAVLMSLVTQCQAATEAINGTANIPAEKRVELLASLADAFNKATAASKKILPETNRLAIAIEVIQALGEHIERKHPSQKAAFVEILDSFAEVMESDFG</sequence>
<evidence type="ECO:0000313" key="3">
    <source>
        <dbReference type="Proteomes" id="UP000255248"/>
    </source>
</evidence>
<dbReference type="RefSeq" id="WP_024525042.1">
    <property type="nucleotide sequence ID" value="NZ_CP065626.1"/>
</dbReference>
<accession>A0A376DID0</accession>
<evidence type="ECO:0000313" key="2">
    <source>
        <dbReference type="EMBL" id="STC89468.1"/>
    </source>
</evidence>
<dbReference type="OrthoDB" id="5676847at2"/>
<dbReference type="Proteomes" id="UP000255248">
    <property type="component" value="Unassembled WGS sequence"/>
</dbReference>
<dbReference type="AlphaFoldDB" id="A0A376DID0"/>
<proteinExistence type="predicted"/>
<protein>
    <submittedName>
        <fullName evidence="2">Protein of uncharacterized function (DUF1804)</fullName>
    </submittedName>
</protein>
<dbReference type="Pfam" id="PF08822">
    <property type="entry name" value="DUF1804"/>
    <property type="match status" value="1"/>
</dbReference>
<organism evidence="2 3">
    <name type="scientific">Edwardsiella hoshinae</name>
    <dbReference type="NCBI Taxonomy" id="93378"/>
    <lineage>
        <taxon>Bacteria</taxon>
        <taxon>Pseudomonadati</taxon>
        <taxon>Pseudomonadota</taxon>
        <taxon>Gammaproteobacteria</taxon>
        <taxon>Enterobacterales</taxon>
        <taxon>Hafniaceae</taxon>
        <taxon>Edwardsiella</taxon>
    </lineage>
</organism>
<reference evidence="2 3" key="1">
    <citation type="submission" date="2018-06" db="EMBL/GenBank/DDBJ databases">
        <authorList>
            <consortium name="Pathogen Informatics"/>
            <person name="Doyle S."/>
        </authorList>
    </citation>
    <scope>NUCLEOTIDE SEQUENCE [LARGE SCALE GENOMIC DNA]</scope>
    <source>
        <strain evidence="2 3">NCTC12121</strain>
    </source>
</reference>
<gene>
    <name evidence="1" type="ORF">NCTC12121_00538</name>
    <name evidence="2" type="ORF">NCTC12121_02207</name>
</gene>